<dbReference type="InterPro" id="IPR002539">
    <property type="entry name" value="MaoC-like_dom"/>
</dbReference>
<dbReference type="EMBL" id="NVUS01000001">
    <property type="protein sequence ID" value="PCJ03689.1"/>
    <property type="molecule type" value="Genomic_DNA"/>
</dbReference>
<dbReference type="PANTHER" id="PTHR43664">
    <property type="entry name" value="MONOAMINE OXIDASE-RELATED"/>
    <property type="match status" value="1"/>
</dbReference>
<gene>
    <name evidence="2" type="ORF">COB13_00150</name>
</gene>
<dbReference type="PANTHER" id="PTHR43664:SF1">
    <property type="entry name" value="BETA-METHYLMALYL-COA DEHYDRATASE"/>
    <property type="match status" value="1"/>
</dbReference>
<name>A0A2A4Z993_9PROT</name>
<dbReference type="CDD" id="cd03451">
    <property type="entry name" value="FkbR2"/>
    <property type="match status" value="1"/>
</dbReference>
<organism evidence="2">
    <name type="scientific">OCS116 cluster bacterium</name>
    <dbReference type="NCBI Taxonomy" id="2030921"/>
    <lineage>
        <taxon>Bacteria</taxon>
        <taxon>Pseudomonadati</taxon>
        <taxon>Pseudomonadota</taxon>
        <taxon>Alphaproteobacteria</taxon>
        <taxon>OCS116 cluster</taxon>
    </lineage>
</organism>
<comment type="caution">
    <text evidence="2">The sequence shown here is derived from an EMBL/GenBank/DDBJ whole genome shotgun (WGS) entry which is preliminary data.</text>
</comment>
<dbReference type="AlphaFoldDB" id="A0A2A4Z993"/>
<dbReference type="InterPro" id="IPR052342">
    <property type="entry name" value="MCH/BMMD"/>
</dbReference>
<dbReference type="InterPro" id="IPR029069">
    <property type="entry name" value="HotDog_dom_sf"/>
</dbReference>
<dbReference type="Pfam" id="PF01575">
    <property type="entry name" value="MaoC_dehydratas"/>
    <property type="match status" value="1"/>
</dbReference>
<dbReference type="SUPFAM" id="SSF54637">
    <property type="entry name" value="Thioesterase/thiol ester dehydrase-isomerase"/>
    <property type="match status" value="1"/>
</dbReference>
<sequence length="152" mass="16886">MQGLYFEQFKVGTIIEHGLSKTVTEADNMLFCNMTLNAQPLHIDKHFCAAESEFKQPLVNSLFTLGLMIGISVNDTTIGTTIANLGMTDVNFPAPVFQGDSIYVKTEILDKRESKSRPNAGIVTLLHRAYNQDNVLVATCTRKAFMKKQPTD</sequence>
<accession>A0A2A4Z993</accession>
<evidence type="ECO:0000259" key="1">
    <source>
        <dbReference type="Pfam" id="PF01575"/>
    </source>
</evidence>
<reference key="1">
    <citation type="submission" date="2017-08" db="EMBL/GenBank/DDBJ databases">
        <title>A dynamic microbial community with high functional redundancy inhabits the cold, oxic subseafloor aquifer.</title>
        <authorList>
            <person name="Tully B.J."/>
            <person name="Wheat C.G."/>
            <person name="Glazer B.T."/>
            <person name="Huber J.A."/>
        </authorList>
    </citation>
    <scope>NUCLEOTIDE SEQUENCE [LARGE SCALE GENOMIC DNA]</scope>
</reference>
<evidence type="ECO:0000313" key="2">
    <source>
        <dbReference type="EMBL" id="PCJ03689.1"/>
    </source>
</evidence>
<feature type="domain" description="MaoC-like" evidence="1">
    <location>
        <begin position="12"/>
        <end position="125"/>
    </location>
</feature>
<protein>
    <submittedName>
        <fullName evidence="2">Dehydratase</fullName>
    </submittedName>
</protein>
<dbReference type="Gene3D" id="3.10.129.10">
    <property type="entry name" value="Hotdog Thioesterase"/>
    <property type="match status" value="1"/>
</dbReference>
<proteinExistence type="predicted"/>
<reference evidence="2" key="2">
    <citation type="journal article" date="2018" name="ISME J.">
        <title>A dynamic microbial community with high functional redundancy inhabits the cold, oxic subseafloor aquifer.</title>
        <authorList>
            <person name="Tully B.J."/>
            <person name="Wheat C.G."/>
            <person name="Glazer B.T."/>
            <person name="Huber J.A."/>
        </authorList>
    </citation>
    <scope>NUCLEOTIDE SEQUENCE</scope>
    <source>
        <strain evidence="2">NORP83</strain>
    </source>
</reference>